<dbReference type="AlphaFoldDB" id="A0A3S3N2D8"/>
<protein>
    <submittedName>
        <fullName evidence="6">Chaperone protein dnaJ 16-like protein</fullName>
    </submittedName>
</protein>
<dbReference type="PANTHER" id="PTHR44272">
    <property type="entry name" value="DNAJ DOMAIN (PROKARYOTIC HEAT SHOCK PROTEIN)"/>
    <property type="match status" value="1"/>
</dbReference>
<comment type="subcellular location">
    <subcellularLocation>
        <location evidence="1">Membrane</location>
    </subcellularLocation>
</comment>
<feature type="region of interest" description="Disordered" evidence="4">
    <location>
        <begin position="345"/>
        <end position="386"/>
    </location>
</feature>
<reference evidence="6 7" key="1">
    <citation type="journal article" date="2019" name="Nat. Plants">
        <title>Stout camphor tree genome fills gaps in understanding of flowering plant genome evolution.</title>
        <authorList>
            <person name="Chaw S.M."/>
            <person name="Liu Y.C."/>
            <person name="Wu Y.W."/>
            <person name="Wang H.Y."/>
            <person name="Lin C.I."/>
            <person name="Wu C.S."/>
            <person name="Ke H.M."/>
            <person name="Chang L.Y."/>
            <person name="Hsu C.Y."/>
            <person name="Yang H.T."/>
            <person name="Sudianto E."/>
            <person name="Hsu M.H."/>
            <person name="Wu K.P."/>
            <person name="Wang L.N."/>
            <person name="Leebens-Mack J.H."/>
            <person name="Tsai I.J."/>
        </authorList>
    </citation>
    <scope>NUCLEOTIDE SEQUENCE [LARGE SCALE GENOMIC DNA]</scope>
    <source>
        <strain evidence="7">cv. Chaw 1501</strain>
        <tissue evidence="6">Young leaves</tissue>
    </source>
</reference>
<feature type="domain" description="J" evidence="5">
    <location>
        <begin position="24"/>
        <end position="89"/>
    </location>
</feature>
<dbReference type="InterPro" id="IPR018253">
    <property type="entry name" value="DnaJ_domain_CS"/>
</dbReference>
<comment type="caution">
    <text evidence="6">The sequence shown here is derived from an EMBL/GenBank/DDBJ whole genome shotgun (WGS) entry which is preliminary data.</text>
</comment>
<dbReference type="Gene3D" id="1.10.287.110">
    <property type="entry name" value="DnaJ domain"/>
    <property type="match status" value="1"/>
</dbReference>
<dbReference type="SMART" id="SM00271">
    <property type="entry name" value="DnaJ"/>
    <property type="match status" value="1"/>
</dbReference>
<evidence type="ECO:0000313" key="7">
    <source>
        <dbReference type="Proteomes" id="UP000283530"/>
    </source>
</evidence>
<keyword evidence="2" id="KW-0175">Coiled coil</keyword>
<keyword evidence="3" id="KW-0472">Membrane</keyword>
<evidence type="ECO:0000259" key="5">
    <source>
        <dbReference type="PROSITE" id="PS50076"/>
    </source>
</evidence>
<dbReference type="Pfam" id="PF00226">
    <property type="entry name" value="DnaJ"/>
    <property type="match status" value="1"/>
</dbReference>
<name>A0A3S3N2D8_9MAGN</name>
<feature type="region of interest" description="Disordered" evidence="4">
    <location>
        <begin position="1"/>
        <end position="22"/>
    </location>
</feature>
<dbReference type="PRINTS" id="PR00625">
    <property type="entry name" value="JDOMAIN"/>
</dbReference>
<dbReference type="OrthoDB" id="10250354at2759"/>
<dbReference type="SUPFAM" id="SSF46565">
    <property type="entry name" value="Chaperone J-domain"/>
    <property type="match status" value="1"/>
</dbReference>
<evidence type="ECO:0000256" key="1">
    <source>
        <dbReference type="ARBA" id="ARBA00004370"/>
    </source>
</evidence>
<feature type="compositionally biased region" description="Basic and acidic residues" evidence="4">
    <location>
        <begin position="10"/>
        <end position="22"/>
    </location>
</feature>
<dbReference type="CDD" id="cd06257">
    <property type="entry name" value="DnaJ"/>
    <property type="match status" value="1"/>
</dbReference>
<dbReference type="InterPro" id="IPR036869">
    <property type="entry name" value="J_dom_sf"/>
</dbReference>
<dbReference type="InterPro" id="IPR001623">
    <property type="entry name" value="DnaJ_domain"/>
</dbReference>
<proteinExistence type="predicted"/>
<evidence type="ECO:0000256" key="3">
    <source>
        <dbReference type="ARBA" id="ARBA00023136"/>
    </source>
</evidence>
<dbReference type="FunFam" id="1.10.287.110:FF:000097">
    <property type="entry name" value="Chaperone protein dnaJ 16"/>
    <property type="match status" value="1"/>
</dbReference>
<dbReference type="PROSITE" id="PS50076">
    <property type="entry name" value="DNAJ_2"/>
    <property type="match status" value="1"/>
</dbReference>
<evidence type="ECO:0000256" key="4">
    <source>
        <dbReference type="SAM" id="MobiDB-lite"/>
    </source>
</evidence>
<dbReference type="STRING" id="337451.A0A3S3N2D8"/>
<organism evidence="6 7">
    <name type="scientific">Cinnamomum micranthum f. kanehirae</name>
    <dbReference type="NCBI Taxonomy" id="337451"/>
    <lineage>
        <taxon>Eukaryota</taxon>
        <taxon>Viridiplantae</taxon>
        <taxon>Streptophyta</taxon>
        <taxon>Embryophyta</taxon>
        <taxon>Tracheophyta</taxon>
        <taxon>Spermatophyta</taxon>
        <taxon>Magnoliopsida</taxon>
        <taxon>Magnoliidae</taxon>
        <taxon>Laurales</taxon>
        <taxon>Lauraceae</taxon>
        <taxon>Cinnamomum</taxon>
    </lineage>
</organism>
<dbReference type="EMBL" id="QPKB01000008">
    <property type="protein sequence ID" value="RWR90988.1"/>
    <property type="molecule type" value="Genomic_DNA"/>
</dbReference>
<sequence length="399" mass="44939">MPAPGFSSSKSEKKIDVTKQQRRDPYEVLGVSTYASDQEIKAAYRKMALKYHPDKNANDPKAAEMFKEVTFSYNILSDPNKRRQYDTAGFEAIESESQELELDLSSLGAVNTMFAALFSKLGVPIKTTVSVTVLEEALNGAVTVRQLQPGQPICRKVEKQCAHFYSVTITEQEAHAGFVCRVVSPDKSKFKEDSAKTGKVTSAGMYFLCFPVYRLDQTINSMAAAKDPDASFFKKLDGFQPCEITELKAGTHVFAVYGDNFFKSANYVIEALCASPFAEEKEKLRDVEAQILTKRVELSKFGTEYREVLAQFTEMTNRYAQEMQAIDELLKQREAIHASYSTISPLKRSSSNGKIRASFKESSGEDDQQTGAREKPVTRDRSKKKKWYNLHLKEEEEIN</sequence>
<accession>A0A3S3N2D8</accession>
<keyword evidence="7" id="KW-1185">Reference proteome</keyword>
<dbReference type="PANTHER" id="PTHR44272:SF2">
    <property type="entry name" value="CHAPERONE PROTEIN DNAJ 16"/>
    <property type="match status" value="1"/>
</dbReference>
<dbReference type="PROSITE" id="PS00636">
    <property type="entry name" value="DNAJ_1"/>
    <property type="match status" value="1"/>
</dbReference>
<dbReference type="InterPro" id="IPR052812">
    <property type="entry name" value="Plant_DnaJ_domain"/>
</dbReference>
<evidence type="ECO:0000256" key="2">
    <source>
        <dbReference type="ARBA" id="ARBA00023054"/>
    </source>
</evidence>
<evidence type="ECO:0000313" key="6">
    <source>
        <dbReference type="EMBL" id="RWR90988.1"/>
    </source>
</evidence>
<dbReference type="Proteomes" id="UP000283530">
    <property type="component" value="Unassembled WGS sequence"/>
</dbReference>
<gene>
    <name evidence="6" type="ORF">CKAN_02012200</name>
</gene>
<dbReference type="GO" id="GO:0016020">
    <property type="term" value="C:membrane"/>
    <property type="evidence" value="ECO:0007669"/>
    <property type="project" value="UniProtKB-SubCell"/>
</dbReference>